<name>A0A194XKV1_MOLSC</name>
<reference evidence="1 2" key="1">
    <citation type="submission" date="2015-10" db="EMBL/GenBank/DDBJ databases">
        <title>Full genome of DAOMC 229536 Phialocephala scopiformis, a fungal endophyte of spruce producing the potent anti-insectan compound rugulosin.</title>
        <authorList>
            <consortium name="DOE Joint Genome Institute"/>
            <person name="Walker A.K."/>
            <person name="Frasz S.L."/>
            <person name="Seifert K.A."/>
            <person name="Miller J.D."/>
            <person name="Mondo S.J."/>
            <person name="Labutti K."/>
            <person name="Lipzen A."/>
            <person name="Dockter R."/>
            <person name="Kennedy M."/>
            <person name="Grigoriev I.V."/>
            <person name="Spatafora J.W."/>
        </authorList>
    </citation>
    <scope>NUCLEOTIDE SEQUENCE [LARGE SCALE GENOMIC DNA]</scope>
    <source>
        <strain evidence="1 2">CBS 120377</strain>
    </source>
</reference>
<evidence type="ECO:0000313" key="2">
    <source>
        <dbReference type="Proteomes" id="UP000070700"/>
    </source>
</evidence>
<dbReference type="InParanoid" id="A0A194XKV1"/>
<protein>
    <recommendedName>
        <fullName evidence="3">Cytochrome c domain-containing protein</fullName>
    </recommendedName>
</protein>
<evidence type="ECO:0008006" key="3">
    <source>
        <dbReference type="Google" id="ProtNLM"/>
    </source>
</evidence>
<dbReference type="GeneID" id="28821404"/>
<gene>
    <name evidence="1" type="ORF">LY89DRAFT_640748</name>
</gene>
<dbReference type="RefSeq" id="XP_018075215.1">
    <property type="nucleotide sequence ID" value="XM_018211678.1"/>
</dbReference>
<dbReference type="KEGG" id="psco:LY89DRAFT_640748"/>
<dbReference type="EMBL" id="KQ947409">
    <property type="protein sequence ID" value="KUJ20860.1"/>
    <property type="molecule type" value="Genomic_DNA"/>
</dbReference>
<dbReference type="AlphaFoldDB" id="A0A194XKV1"/>
<sequence>MHCAVIKDYCFEGNVNNGFVVQKNPIRDWYHASWMHWSDNGREPVNGLTFERPVPPFELSKTQGRYLQSWACGIIMLLVRATTFGKIWANPNDPKWQDVKFPLGTCVFKVLMTDATDSEIPCMKGSPAMQAVIAKQPLSPDGMPNGMERNAEASEVRLLQVDFAVRDDRAPIGWVFGTFMYDGSQKQKTGWDRMIPVGITWGNDPELTQEMAKAGIKPQEAWINLEVNSVRSSLGGTRPSWGWNGRLNGPVDNYISACASCHAVSEKNTHPSMVPPAGANDKQKMKWFRNIPAGAPFTPGDVSGDYWLQLMMGYSNYAIWNNAQKGMWYRTKLAIPFSKTRKEAGSLEAKRAPLRTGIRNNK</sequence>
<keyword evidence="2" id="KW-1185">Reference proteome</keyword>
<dbReference type="OrthoDB" id="5422692at2759"/>
<evidence type="ECO:0000313" key="1">
    <source>
        <dbReference type="EMBL" id="KUJ20860.1"/>
    </source>
</evidence>
<proteinExistence type="predicted"/>
<dbReference type="Proteomes" id="UP000070700">
    <property type="component" value="Unassembled WGS sequence"/>
</dbReference>
<organism evidence="1 2">
    <name type="scientific">Mollisia scopiformis</name>
    <name type="common">Conifer needle endophyte fungus</name>
    <name type="synonym">Phialocephala scopiformis</name>
    <dbReference type="NCBI Taxonomy" id="149040"/>
    <lineage>
        <taxon>Eukaryota</taxon>
        <taxon>Fungi</taxon>
        <taxon>Dikarya</taxon>
        <taxon>Ascomycota</taxon>
        <taxon>Pezizomycotina</taxon>
        <taxon>Leotiomycetes</taxon>
        <taxon>Helotiales</taxon>
        <taxon>Mollisiaceae</taxon>
        <taxon>Mollisia</taxon>
    </lineage>
</organism>
<accession>A0A194XKV1</accession>